<dbReference type="Proteomes" id="UP001206128">
    <property type="component" value="Unassembled WGS sequence"/>
</dbReference>
<gene>
    <name evidence="1" type="ORF">LX83_003620</name>
</gene>
<protein>
    <submittedName>
        <fullName evidence="1">Uncharacterized protein</fullName>
    </submittedName>
</protein>
<dbReference type="AlphaFoldDB" id="A0AAE3KLP0"/>
<evidence type="ECO:0000313" key="2">
    <source>
        <dbReference type="Proteomes" id="UP001206128"/>
    </source>
</evidence>
<sequence>MSESDDEDEGAEFEVSEEAHTICHLCGGAGFIANPVQAVIGDVPRTIDNGRPCPACDQDGFLVGLVPPV</sequence>
<name>A0AAE3KLP0_9PSEU</name>
<reference evidence="1" key="1">
    <citation type="submission" date="2022-06" db="EMBL/GenBank/DDBJ databases">
        <title>Genomic Encyclopedia of Archaeal and Bacterial Type Strains, Phase II (KMG-II): from individual species to whole genera.</title>
        <authorList>
            <person name="Goeker M."/>
        </authorList>
    </citation>
    <scope>NUCLEOTIDE SEQUENCE</scope>
    <source>
        <strain evidence="1">DSM 43935</strain>
    </source>
</reference>
<dbReference type="EMBL" id="JAMTCK010000008">
    <property type="protein sequence ID" value="MCP2166748.1"/>
    <property type="molecule type" value="Genomic_DNA"/>
</dbReference>
<accession>A0AAE3KLP0</accession>
<keyword evidence="2" id="KW-1185">Reference proteome</keyword>
<comment type="caution">
    <text evidence="1">The sequence shown here is derived from an EMBL/GenBank/DDBJ whole genome shotgun (WGS) entry which is preliminary data.</text>
</comment>
<proteinExistence type="predicted"/>
<dbReference type="RefSeq" id="WP_253772933.1">
    <property type="nucleotide sequence ID" value="NZ_JAMTCK010000008.1"/>
</dbReference>
<organism evidence="1 2">
    <name type="scientific">Goodfellowiella coeruleoviolacea</name>
    <dbReference type="NCBI Taxonomy" id="334858"/>
    <lineage>
        <taxon>Bacteria</taxon>
        <taxon>Bacillati</taxon>
        <taxon>Actinomycetota</taxon>
        <taxon>Actinomycetes</taxon>
        <taxon>Pseudonocardiales</taxon>
        <taxon>Pseudonocardiaceae</taxon>
        <taxon>Goodfellowiella</taxon>
    </lineage>
</organism>
<evidence type="ECO:0000313" key="1">
    <source>
        <dbReference type="EMBL" id="MCP2166748.1"/>
    </source>
</evidence>